<dbReference type="PANTHER" id="PTHR21529">
    <property type="entry name" value="MAMMARY TURMOR VIRUS RECEPTOR HOMOLOG 1, 2 MTVR1, 2"/>
    <property type="match status" value="1"/>
</dbReference>
<dbReference type="STRING" id="5888.A0CQW4"/>
<sequence>MSEQQQLITTTDQEQQVIDTNSNALVIGRSGTGKTTCTILKILSQQLLFEISYQQNIQQETKFNIVFTTSNSLLVNEMRKYFKKLLSFGNSRICENYKSNNYNNLKSIEINQVRILLQKLNKQFNSWQIDDKQSFLNTKETDFPAFLPINQFLILIDNSLKSPFFQQIKFNKRKIDNAGWQDNESVFNQNIINQNEKYKLNQFKTDLNSQQQFQLYEVDHEYFCHSFWITVRKNNFNLEEEISFCNFVWCQIYSIIKGSQFSHTYPNRYLPEQIYLNYQQQQEIDQLTLLKVYSYFMLYEKWKSQQGYFDQMDLVNYIIQKIKIYEYQGVNMHFLFVDEVQDFTQATLYLFNLLAEQRIMLSGDTAQNIVKGVGFRFQDLKQQIFGMKDFQTYSLTINFRSHNDILQLANNVISIIEILYPKTIDCLKKEQSADSGPKPTIISSKDINSILYLMQGQDDGRIEFGCYQAVLAKNHKDIPDILKHLIVLNIQECKGLEFDDVIIYNFFDDDSIPQNQWELLKSLTIEQIDGENKLRPKPNLYAVDIKTYQILCIELKYLYVAITRARKRIFIYDQNPNSRKYIEKIWTELKLVNILIFEDNSDKSIKIEQAIIIKNTEKEWDDQGIKMFQLKFYEQAAKCFKYSKNQSMEYQAVAFLLATQAQQGLFKLESQISSNAQIKKNNTFHQKQHYFDLFQQAGEKFIQAFQLEQGAACYFSGRRYQLSLKYYLQAQSWKSALTTMEYVNNQQVLAGILHWRCQNYERCLNSFESFGNPILFVSILAFLKSQLNQRLFQAKFHIWFPLLIQKLSLLKPSDLTFDLSLLTENVPDYIQQFKEICQQEQLLDQIFNFVHLFQDDILLLMTKIHINYNIEVSKQILKHENSTSQFMIKLKIQLLQDIFTYYKLDSFLALLYECLNIKDQTKRIIGMFYQESLLFNNENKLQISRDQTIKRDILKIVPCNWTTKNYLQPTFQLCQLGFYESGIQLVQKILSQNNLSQQQFKYCKEDEAEVNFVFFQTNSQIGFDNIISQLDLYFQQGKCLEDQIKYIDGFALIESMKSKIETNQALTQDEIQFLFQNINPLQFQQQVNPVIQNKQLLVGIILLKIIVEIDRIQNHVIYQQLNQLGHVEYQHFIRFIQVCIELCKYNQDLHSQIICLYSIQCVFSLRIASKLTLNQLSQSIVFIHKNSILFKFNLINQNACKLIDNQKLVYQFNSKEVLNIISHYLKEFLLNYSRKYFYREQQNISKAPFIIQHFTYLRVKFKGNIEVPEGIKKFSLFQEVYYDFFLEKCVKFQIIDSLFTIISQCAEPRLILTKKMLAELSTYYFFKGLQETEMQQMHNYIMIGVCIQNISHEQHLSLRFIEHLKSVQKQTYLDNYIHYINYLQITNHCLSLDACKDYFKFHDLQKEYLQPQQILKDLSLITLILIFYNAMYNNVNTILVTESSLKFLQHNLTPENYYQIKVQEQNSSKDLNIKIQKELVEKIFEQIKNQLDQRTYSIYLRLLSSIILNAGLLWDGLSERLFEMAEELEYESQDQDFQILAELVLKPLDERRNYLSPFKKLCYINFEYAIITGKEIEDYLETKYKKRFLESSFLDKMNFQYQEHFKNKFQNIYIGLRLILFRPLSFKNGQIVEKQIEQKVVGQLYEKIDLIRKMLLETLYSKLIDNGAHFIAITDELRLLSNLEQEVDYFISKNERQSNKKIIEPSQLLKELGQIQEQIEKWKLLNQDLNLNLTIMEYSFQKQKEEEQESYELLQQRISQILK</sequence>
<dbReference type="GeneID" id="5026363"/>
<keyword evidence="2 5" id="KW-0378">Hydrolase</keyword>
<feature type="domain" description="UvrD-like helicase ATP-binding" evidence="6">
    <location>
        <begin position="7"/>
        <end position="402"/>
    </location>
</feature>
<reference evidence="7 8" key="1">
    <citation type="journal article" date="2006" name="Nature">
        <title>Global trends of whole-genome duplications revealed by the ciliate Paramecium tetraurelia.</title>
        <authorList>
            <consortium name="Genoscope"/>
            <person name="Aury J.-M."/>
            <person name="Jaillon O."/>
            <person name="Duret L."/>
            <person name="Noel B."/>
            <person name="Jubin C."/>
            <person name="Porcel B.M."/>
            <person name="Segurens B."/>
            <person name="Daubin V."/>
            <person name="Anthouard V."/>
            <person name="Aiach N."/>
            <person name="Arnaiz O."/>
            <person name="Billaut A."/>
            <person name="Beisson J."/>
            <person name="Blanc I."/>
            <person name="Bouhouche K."/>
            <person name="Camara F."/>
            <person name="Duharcourt S."/>
            <person name="Guigo R."/>
            <person name="Gogendeau D."/>
            <person name="Katinka M."/>
            <person name="Keller A.-M."/>
            <person name="Kissmehl R."/>
            <person name="Klotz C."/>
            <person name="Koll F."/>
            <person name="Le Moue A."/>
            <person name="Lepere C."/>
            <person name="Malinsky S."/>
            <person name="Nowacki M."/>
            <person name="Nowak J.K."/>
            <person name="Plattner H."/>
            <person name="Poulain J."/>
            <person name="Ruiz F."/>
            <person name="Serrano V."/>
            <person name="Zagulski M."/>
            <person name="Dessen P."/>
            <person name="Betermier M."/>
            <person name="Weissenbach J."/>
            <person name="Scarpelli C."/>
            <person name="Schachter V."/>
            <person name="Sperling L."/>
            <person name="Meyer E."/>
            <person name="Cohen J."/>
            <person name="Wincker P."/>
        </authorList>
    </citation>
    <scope>NUCLEOTIDE SEQUENCE [LARGE SCALE GENOMIC DNA]</scope>
    <source>
        <strain evidence="7 8">Stock d4-2</strain>
    </source>
</reference>
<evidence type="ECO:0000256" key="2">
    <source>
        <dbReference type="ARBA" id="ARBA00022801"/>
    </source>
</evidence>
<dbReference type="PANTHER" id="PTHR21529:SF4">
    <property type="entry name" value="TPR AND ANKYRIN REPEAT-CONTAINING PROTEIN 1"/>
    <property type="match status" value="1"/>
</dbReference>
<evidence type="ECO:0000256" key="5">
    <source>
        <dbReference type="PROSITE-ProRule" id="PRU00560"/>
    </source>
</evidence>
<dbReference type="GO" id="GO:0004386">
    <property type="term" value="F:helicase activity"/>
    <property type="evidence" value="ECO:0007669"/>
    <property type="project" value="UniProtKB-UniRule"/>
</dbReference>
<name>A0CQW4_PARTE</name>
<keyword evidence="1 5" id="KW-0547">Nucleotide-binding</keyword>
<dbReference type="Gene3D" id="3.40.50.300">
    <property type="entry name" value="P-loop containing nucleotide triphosphate hydrolases"/>
    <property type="match status" value="3"/>
</dbReference>
<dbReference type="Gene3D" id="1.10.10.160">
    <property type="match status" value="1"/>
</dbReference>
<dbReference type="eggNOG" id="ENOG502QQZC">
    <property type="taxonomic scope" value="Eukaryota"/>
</dbReference>
<evidence type="ECO:0000259" key="6">
    <source>
        <dbReference type="PROSITE" id="PS51198"/>
    </source>
</evidence>
<keyword evidence="3 5" id="KW-0347">Helicase</keyword>
<evidence type="ECO:0000313" key="8">
    <source>
        <dbReference type="Proteomes" id="UP000000600"/>
    </source>
</evidence>
<dbReference type="HOGENOM" id="CLU_239046_0_0_1"/>
<gene>
    <name evidence="7" type="ORF">GSPATT00009530001</name>
</gene>
<dbReference type="OMA" id="HINYNIE"/>
<organism evidence="7 8">
    <name type="scientific">Paramecium tetraurelia</name>
    <dbReference type="NCBI Taxonomy" id="5888"/>
    <lineage>
        <taxon>Eukaryota</taxon>
        <taxon>Sar</taxon>
        <taxon>Alveolata</taxon>
        <taxon>Ciliophora</taxon>
        <taxon>Intramacronucleata</taxon>
        <taxon>Oligohymenophorea</taxon>
        <taxon>Peniculida</taxon>
        <taxon>Parameciidae</taxon>
        <taxon>Paramecium</taxon>
    </lineage>
</organism>
<dbReference type="PROSITE" id="PS51198">
    <property type="entry name" value="UVRD_HELICASE_ATP_BIND"/>
    <property type="match status" value="1"/>
</dbReference>
<dbReference type="GO" id="GO:0005524">
    <property type="term" value="F:ATP binding"/>
    <property type="evidence" value="ECO:0007669"/>
    <property type="project" value="UniProtKB-UniRule"/>
</dbReference>
<dbReference type="OrthoDB" id="3156807at2759"/>
<dbReference type="InParanoid" id="A0CQW4"/>
<dbReference type="InterPro" id="IPR014016">
    <property type="entry name" value="UvrD-like_ATP-bd"/>
</dbReference>
<keyword evidence="8" id="KW-1185">Reference proteome</keyword>
<dbReference type="EMBL" id="CT868141">
    <property type="protein sequence ID" value="CAK73181.1"/>
    <property type="molecule type" value="Genomic_DNA"/>
</dbReference>
<dbReference type="InterPro" id="IPR039904">
    <property type="entry name" value="TRANK1"/>
</dbReference>
<evidence type="ECO:0000256" key="4">
    <source>
        <dbReference type="ARBA" id="ARBA00022840"/>
    </source>
</evidence>
<dbReference type="RefSeq" id="XP_001440578.1">
    <property type="nucleotide sequence ID" value="XM_001440541.1"/>
</dbReference>
<keyword evidence="4 5" id="KW-0067">ATP-binding</keyword>
<dbReference type="GO" id="GO:0016787">
    <property type="term" value="F:hydrolase activity"/>
    <property type="evidence" value="ECO:0007669"/>
    <property type="project" value="UniProtKB-UniRule"/>
</dbReference>
<dbReference type="InterPro" id="IPR013986">
    <property type="entry name" value="DExx_box_DNA_helicase_dom_sf"/>
</dbReference>
<evidence type="ECO:0000313" key="7">
    <source>
        <dbReference type="EMBL" id="CAK73181.1"/>
    </source>
</evidence>
<protein>
    <recommendedName>
        <fullName evidence="6">UvrD-like helicase ATP-binding domain-containing protein</fullName>
    </recommendedName>
</protein>
<accession>A0CQW4</accession>
<evidence type="ECO:0000256" key="3">
    <source>
        <dbReference type="ARBA" id="ARBA00022806"/>
    </source>
</evidence>
<dbReference type="KEGG" id="ptm:GSPATT00009530001"/>
<dbReference type="SUPFAM" id="SSF52540">
    <property type="entry name" value="P-loop containing nucleoside triphosphate hydrolases"/>
    <property type="match status" value="1"/>
</dbReference>
<dbReference type="Proteomes" id="UP000000600">
    <property type="component" value="Unassembled WGS sequence"/>
</dbReference>
<dbReference type="InterPro" id="IPR027417">
    <property type="entry name" value="P-loop_NTPase"/>
</dbReference>
<evidence type="ECO:0000256" key="1">
    <source>
        <dbReference type="ARBA" id="ARBA00022741"/>
    </source>
</evidence>
<proteinExistence type="predicted"/>
<feature type="binding site" evidence="5">
    <location>
        <begin position="28"/>
        <end position="35"/>
    </location>
    <ligand>
        <name>ATP</name>
        <dbReference type="ChEBI" id="CHEBI:30616"/>
    </ligand>
</feature>